<sequence length="105" mass="11421">RRPAARPPGSPASQRAAKRSGEPVSLVATADSRPRWLNARYVRRSDVKRSFSCIHTPQWGKPRSADRGSNAGFETAAMSLRFRSRGSEAISSARVGLSITEPNLS</sequence>
<feature type="non-terminal residue" evidence="2">
    <location>
        <position position="1"/>
    </location>
</feature>
<comment type="caution">
    <text evidence="2">The sequence shown here is derived from an EMBL/GenBank/DDBJ whole genome shotgun (WGS) entry which is preliminary data.</text>
</comment>
<feature type="compositionally biased region" description="Pro residues" evidence="1">
    <location>
        <begin position="1"/>
        <end position="10"/>
    </location>
</feature>
<evidence type="ECO:0000256" key="1">
    <source>
        <dbReference type="SAM" id="MobiDB-lite"/>
    </source>
</evidence>
<feature type="region of interest" description="Disordered" evidence="1">
    <location>
        <begin position="1"/>
        <end position="27"/>
    </location>
</feature>
<name>A0A8J4G6M0_9CHLO</name>
<organism evidence="2 3">
    <name type="scientific">Volvox reticuliferus</name>
    <dbReference type="NCBI Taxonomy" id="1737510"/>
    <lineage>
        <taxon>Eukaryota</taxon>
        <taxon>Viridiplantae</taxon>
        <taxon>Chlorophyta</taxon>
        <taxon>core chlorophytes</taxon>
        <taxon>Chlorophyceae</taxon>
        <taxon>CS clade</taxon>
        <taxon>Chlamydomonadales</taxon>
        <taxon>Volvocaceae</taxon>
        <taxon>Volvox</taxon>
    </lineage>
</organism>
<gene>
    <name evidence="2" type="ORF">Vretimale_5866</name>
</gene>
<protein>
    <submittedName>
        <fullName evidence="2">Uncharacterized protein</fullName>
    </submittedName>
</protein>
<dbReference type="EMBL" id="BNCQ01000008">
    <property type="protein sequence ID" value="GIM01018.1"/>
    <property type="molecule type" value="Genomic_DNA"/>
</dbReference>
<proteinExistence type="predicted"/>
<evidence type="ECO:0000313" key="3">
    <source>
        <dbReference type="Proteomes" id="UP000722791"/>
    </source>
</evidence>
<reference evidence="2" key="1">
    <citation type="journal article" date="2021" name="Proc. Natl. Acad. Sci. U.S.A.">
        <title>Three genomes in the algal genus Volvox reveal the fate of a haploid sex-determining region after a transition to homothallism.</title>
        <authorList>
            <person name="Yamamoto K."/>
            <person name="Hamaji T."/>
            <person name="Kawai-Toyooka H."/>
            <person name="Matsuzaki R."/>
            <person name="Takahashi F."/>
            <person name="Nishimura Y."/>
            <person name="Kawachi M."/>
            <person name="Noguchi H."/>
            <person name="Minakuchi Y."/>
            <person name="Umen J.G."/>
            <person name="Toyoda A."/>
            <person name="Nozaki H."/>
        </authorList>
    </citation>
    <scope>NUCLEOTIDE SEQUENCE</scope>
    <source>
        <strain evidence="2">NIES-3785</strain>
    </source>
</reference>
<accession>A0A8J4G6M0</accession>
<dbReference type="AlphaFoldDB" id="A0A8J4G6M0"/>
<evidence type="ECO:0000313" key="2">
    <source>
        <dbReference type="EMBL" id="GIM01018.1"/>
    </source>
</evidence>
<dbReference type="Proteomes" id="UP000722791">
    <property type="component" value="Unassembled WGS sequence"/>
</dbReference>